<dbReference type="PRINTS" id="PR00080">
    <property type="entry name" value="SDRFAMILY"/>
</dbReference>
<accession>A0A6J6ETE4</accession>
<dbReference type="PIRSF" id="PIRSF000126">
    <property type="entry name" value="11-beta-HSD1"/>
    <property type="match status" value="1"/>
</dbReference>
<dbReference type="GO" id="GO:0016491">
    <property type="term" value="F:oxidoreductase activity"/>
    <property type="evidence" value="ECO:0007669"/>
    <property type="project" value="UniProtKB-KW"/>
</dbReference>
<protein>
    <submittedName>
        <fullName evidence="3">Unannotated protein</fullName>
    </submittedName>
</protein>
<reference evidence="3" key="1">
    <citation type="submission" date="2020-05" db="EMBL/GenBank/DDBJ databases">
        <authorList>
            <person name="Chiriac C."/>
            <person name="Salcher M."/>
            <person name="Ghai R."/>
            <person name="Kavagutti S V."/>
        </authorList>
    </citation>
    <scope>NUCLEOTIDE SEQUENCE</scope>
</reference>
<sequence>MAKALVAGASAGIGLEFIHQLAAKGYDVVLVSRNKNKLDEIASDVAKKYSVKVEVLVADLGTDQGIKQTCDFISQNDIEFVVNNAGLGINKPFHATDLAEEVNLLNVLVKAPLEISHVAIVQMMRKNKGFIVNVGSVAAWTTSGTYSAAKVWLTSFSESLNTNYKNSGINVTVVAPGFTRTEFHQRAQMPTDEIPNWMWISTQLVVKDSIKAVLKAKPVVIPHIKYKFLFVLLRVMPRSIIRKFSNSYQSRRQ</sequence>
<dbReference type="EMBL" id="CAEZTU010000033">
    <property type="protein sequence ID" value="CAB4579247.1"/>
    <property type="molecule type" value="Genomic_DNA"/>
</dbReference>
<dbReference type="Pfam" id="PF00106">
    <property type="entry name" value="adh_short"/>
    <property type="match status" value="1"/>
</dbReference>
<proteinExistence type="inferred from homology"/>
<dbReference type="InterPro" id="IPR036291">
    <property type="entry name" value="NAD(P)-bd_dom_sf"/>
</dbReference>
<dbReference type="PANTHER" id="PTHR43086">
    <property type="entry name" value="VERY-LONG-CHAIN 3-OXOOACYL-COA REDUCTASE"/>
    <property type="match status" value="1"/>
</dbReference>
<dbReference type="SUPFAM" id="SSF51735">
    <property type="entry name" value="NAD(P)-binding Rossmann-fold domains"/>
    <property type="match status" value="1"/>
</dbReference>
<evidence type="ECO:0000256" key="2">
    <source>
        <dbReference type="ARBA" id="ARBA00023002"/>
    </source>
</evidence>
<dbReference type="PRINTS" id="PR00081">
    <property type="entry name" value="GDHRDH"/>
</dbReference>
<comment type="similarity">
    <text evidence="1">Belongs to the short-chain dehydrogenases/reductases (SDR) family.</text>
</comment>
<name>A0A6J6ETE4_9ZZZZ</name>
<gene>
    <name evidence="3" type="ORF">UFOPK1740_00786</name>
</gene>
<organism evidence="3">
    <name type="scientific">freshwater metagenome</name>
    <dbReference type="NCBI Taxonomy" id="449393"/>
    <lineage>
        <taxon>unclassified sequences</taxon>
        <taxon>metagenomes</taxon>
        <taxon>ecological metagenomes</taxon>
    </lineage>
</organism>
<dbReference type="Gene3D" id="3.40.50.720">
    <property type="entry name" value="NAD(P)-binding Rossmann-like Domain"/>
    <property type="match status" value="1"/>
</dbReference>
<keyword evidence="2" id="KW-0560">Oxidoreductase</keyword>
<dbReference type="InterPro" id="IPR002347">
    <property type="entry name" value="SDR_fam"/>
</dbReference>
<evidence type="ECO:0000256" key="1">
    <source>
        <dbReference type="ARBA" id="ARBA00006484"/>
    </source>
</evidence>
<dbReference type="AlphaFoldDB" id="A0A6J6ETE4"/>
<evidence type="ECO:0000313" key="3">
    <source>
        <dbReference type="EMBL" id="CAB4579247.1"/>
    </source>
</evidence>
<dbReference type="PANTHER" id="PTHR43086:SF3">
    <property type="entry name" value="NADP-DEPENDENT 3-HYDROXY ACID DEHYDROGENASE YDFG"/>
    <property type="match status" value="1"/>
</dbReference>